<dbReference type="Gene3D" id="3.30.2090.10">
    <property type="entry name" value="Multidrug efflux transporter AcrB TolC docking domain, DN and DC subdomains"/>
    <property type="match status" value="2"/>
</dbReference>
<dbReference type="Gene3D" id="1.20.1640.10">
    <property type="entry name" value="Multidrug efflux transporter AcrB transmembrane domain"/>
    <property type="match status" value="4"/>
</dbReference>
<protein>
    <submittedName>
        <fullName evidence="2">Efflux RND transporter permease subunit</fullName>
    </submittedName>
</protein>
<dbReference type="SUPFAM" id="SSF82693">
    <property type="entry name" value="Multidrug efflux transporter AcrB pore domain, PN1, PN2, PC1 and PC2 subdomains"/>
    <property type="match status" value="2"/>
</dbReference>
<evidence type="ECO:0000256" key="1">
    <source>
        <dbReference type="SAM" id="Phobius"/>
    </source>
</evidence>
<dbReference type="RefSeq" id="WP_311388353.1">
    <property type="nucleotide sequence ID" value="NZ_JAVRHU010000004.1"/>
</dbReference>
<keyword evidence="3" id="KW-1185">Reference proteome</keyword>
<evidence type="ECO:0000313" key="3">
    <source>
        <dbReference type="Proteomes" id="UP001250662"/>
    </source>
</evidence>
<feature type="transmembrane region" description="Helical" evidence="1">
    <location>
        <begin position="1034"/>
        <end position="1053"/>
    </location>
</feature>
<organism evidence="2 3">
    <name type="scientific">Croceitalea vernalis</name>
    <dbReference type="NCBI Taxonomy" id="3075599"/>
    <lineage>
        <taxon>Bacteria</taxon>
        <taxon>Pseudomonadati</taxon>
        <taxon>Bacteroidota</taxon>
        <taxon>Flavobacteriia</taxon>
        <taxon>Flavobacteriales</taxon>
        <taxon>Flavobacteriaceae</taxon>
        <taxon>Croceitalea</taxon>
    </lineage>
</organism>
<comment type="caution">
    <text evidence="2">The sequence shown here is derived from an EMBL/GenBank/DDBJ whole genome shotgun (WGS) entry which is preliminary data.</text>
</comment>
<feature type="transmembrane region" description="Helical" evidence="1">
    <location>
        <begin position="604"/>
        <end position="624"/>
    </location>
</feature>
<reference evidence="2 3" key="1">
    <citation type="submission" date="2023-09" db="EMBL/GenBank/DDBJ databases">
        <authorList>
            <person name="Rey-Velasco X."/>
        </authorList>
    </citation>
    <scope>NUCLEOTIDE SEQUENCE [LARGE SCALE GENOMIC DNA]</scope>
    <source>
        <strain evidence="2 3">P007</strain>
    </source>
</reference>
<dbReference type="Gene3D" id="3.30.70.1430">
    <property type="entry name" value="Multidrug efflux transporter AcrB pore domain"/>
    <property type="match status" value="2"/>
</dbReference>
<dbReference type="SUPFAM" id="SSF82866">
    <property type="entry name" value="Multidrug efflux transporter AcrB transmembrane domain"/>
    <property type="match status" value="2"/>
</dbReference>
<keyword evidence="1" id="KW-1133">Transmembrane helix</keyword>
<feature type="transmembrane region" description="Helical" evidence="1">
    <location>
        <begin position="415"/>
        <end position="440"/>
    </location>
</feature>
<gene>
    <name evidence="2" type="ORF">RM520_13585</name>
</gene>
<feature type="transmembrane region" description="Helical" evidence="1">
    <location>
        <begin position="366"/>
        <end position="382"/>
    </location>
</feature>
<feature type="transmembrane region" description="Helical" evidence="1">
    <location>
        <begin position="578"/>
        <end position="595"/>
    </location>
</feature>
<dbReference type="Pfam" id="PF00873">
    <property type="entry name" value="ACR_tran"/>
    <property type="match status" value="4"/>
</dbReference>
<feature type="transmembrane region" description="Helical" evidence="1">
    <location>
        <begin position="14"/>
        <end position="35"/>
    </location>
</feature>
<keyword evidence="1" id="KW-0812">Transmembrane</keyword>
<dbReference type="Gene3D" id="3.30.70.1320">
    <property type="entry name" value="Multidrug efflux transporter AcrB pore domain like"/>
    <property type="match status" value="1"/>
</dbReference>
<keyword evidence="1" id="KW-0472">Membrane</keyword>
<dbReference type="PANTHER" id="PTHR32063:SF19">
    <property type="entry name" value="CATION EFFLUX SYSTEM PROTEIN CUSA"/>
    <property type="match status" value="1"/>
</dbReference>
<evidence type="ECO:0000313" key="2">
    <source>
        <dbReference type="EMBL" id="MDT0622656.1"/>
    </source>
</evidence>
<name>A0ABU3BKG1_9FLAO</name>
<accession>A0ABU3BKG1</accession>
<dbReference type="InterPro" id="IPR027463">
    <property type="entry name" value="AcrB_DN_DC_subdom"/>
</dbReference>
<dbReference type="InterPro" id="IPR001036">
    <property type="entry name" value="Acrflvin-R"/>
</dbReference>
<feature type="transmembrane region" description="Helical" evidence="1">
    <location>
        <begin position="533"/>
        <end position="566"/>
    </location>
</feature>
<dbReference type="PANTHER" id="PTHR32063">
    <property type="match status" value="1"/>
</dbReference>
<feature type="transmembrane region" description="Helical" evidence="1">
    <location>
        <begin position="461"/>
        <end position="480"/>
    </location>
</feature>
<feature type="transmembrane region" description="Helical" evidence="1">
    <location>
        <begin position="1186"/>
        <end position="1214"/>
    </location>
</feature>
<feature type="transmembrane region" description="Helical" evidence="1">
    <location>
        <begin position="1162"/>
        <end position="1180"/>
    </location>
</feature>
<dbReference type="Proteomes" id="UP001250662">
    <property type="component" value="Unassembled WGS sequence"/>
</dbReference>
<dbReference type="PRINTS" id="PR00702">
    <property type="entry name" value="ACRIFLAVINRP"/>
</dbReference>
<sequence>MLNRSISFFVDNKFVVFVTILLVIIFGVVTSPFGFGLDFIPKNPVSVDAIPNIGENQQVVFTEWTGQSPQDIEDQITYPLSSHLLGVPGVKSVRGSSMFGFSSIYIIFQDDIDFYWSRSRILEKLSALPKNLLPSNVQPRLGPDATALGQIFWYTLEGRNENGEVTGGWNLQELRSIQDFYVKNALASTEGVSEVASVGGYVKEYQIDVNPELMKQYGISLNQVVQAVKDSNQDIGAQTIEINKAEYFVRGLGYIKSLSDIENTSVISKDFTSINIRDIANVSMGPAERRGILDKGGAEVVGGVVTARFGENPMEVSINLKNQIKDISHGLPKKQLANGTISQLTIVPFYDRSIFIDESLKTLGSALYYEILIAILVVLIVLRSIRVSFLVSILIPLVVLSVFITMRLFAIDANIVALSGIAIAIGTIVDMSIILTENMIRHRDENPNQKFSHNILNATKEVSGAILTAGLTTIISFIPVFSLTGPEGKLFMPLAFTKSIALFSSMIIALFLIPPIATFFLKPNQKADRKSLLPFIVTLIGILSIYYNSLFGFVLLVLGLIGIAYYFDKIDSKILKTSNLVVIIFFIALLLGKYWRPLGFKIHLLNNIIFVIVVVALVILPFYYFVRYYENILSWVLSNKKVSVSIPIVVVILGFLTFSSAEKEFMPKMDEGQFLLMPTSLPHSGIEENNRVLKSLDIAVNAIPEVDYVIGKAGRVESALDPAPLSMYENMISYKTEYIENEEGELVRFSVDEKGNFKTKSGNSISSGSSVNFNDLIPDKNGKYYRNWRNHIKNPNDIWDEIIKATKLPGITSAPKLQPIETRLVMLQTGMRSNLGIKIKGKNLADIENFCRSLEEKVKTIPGILPESVFADRITGKPYLLLEIDREKASRYGLSIATIQQTLAVAIGGKLISETIEGRERYNIRVRYPRELRGSPEDIESVYLNLVDGGQLPLNEIVNVKYQKGPQSIKSEDGFLVGYLIFDKEDKISEVTAVKRVEAYLTNEIKNDNLKIPTGVNYQFSGTYESHIRAQNTLSLVIPVVLLIIFLVLYLQFRSISVSLMVFSGITVAFAGGFFLLWLYGQSWFFDFSIFGINLRDLFNIQTVNLSVAVWVGFIALFGISTDDGVVMATYLNQSFNSNKPKTTIAIRASVIEAGKKRIRPCLMTTATTILALIPILTSSGKGSSIMIPMAIPCLGGMLMALITLFIVPLLYCWRKEVILNKV</sequence>
<feature type="transmembrane region" description="Helical" evidence="1">
    <location>
        <begin position="1059"/>
        <end position="1080"/>
    </location>
</feature>
<dbReference type="EMBL" id="JAVRHU010000004">
    <property type="protein sequence ID" value="MDT0622656.1"/>
    <property type="molecule type" value="Genomic_DNA"/>
</dbReference>
<dbReference type="SUPFAM" id="SSF82714">
    <property type="entry name" value="Multidrug efflux transporter AcrB TolC docking domain, DN and DC subdomains"/>
    <property type="match status" value="2"/>
</dbReference>
<feature type="transmembrane region" description="Helical" evidence="1">
    <location>
        <begin position="500"/>
        <end position="521"/>
    </location>
</feature>
<feature type="transmembrane region" description="Helical" evidence="1">
    <location>
        <begin position="389"/>
        <end position="409"/>
    </location>
</feature>
<proteinExistence type="predicted"/>